<evidence type="ECO:0000313" key="3">
    <source>
        <dbReference type="Proteomes" id="UP000265515"/>
    </source>
</evidence>
<dbReference type="PANTHER" id="PTHR45510:SF1">
    <property type="entry name" value="RHODANESE-LIKE DOMAIN-CONTAINING PROTEIN 10"/>
    <property type="match status" value="1"/>
</dbReference>
<organism evidence="2 3">
    <name type="scientific">Chara braunii</name>
    <name type="common">Braun's stonewort</name>
    <dbReference type="NCBI Taxonomy" id="69332"/>
    <lineage>
        <taxon>Eukaryota</taxon>
        <taxon>Viridiplantae</taxon>
        <taxon>Streptophyta</taxon>
        <taxon>Charophyceae</taxon>
        <taxon>Charales</taxon>
        <taxon>Characeae</taxon>
        <taxon>Chara</taxon>
    </lineage>
</organism>
<dbReference type="CDD" id="cd00158">
    <property type="entry name" value="RHOD"/>
    <property type="match status" value="1"/>
</dbReference>
<dbReference type="PANTHER" id="PTHR45510">
    <property type="entry name" value="RHODANESE-LIKE DOMAIN-CONTAINING PROTEIN 10"/>
    <property type="match status" value="1"/>
</dbReference>
<dbReference type="EMBL" id="BFEA01000103">
    <property type="protein sequence ID" value="GBG68615.1"/>
    <property type="molecule type" value="Genomic_DNA"/>
</dbReference>
<gene>
    <name evidence="2" type="ORF">CBR_g3156</name>
</gene>
<dbReference type="GO" id="GO:0009507">
    <property type="term" value="C:chloroplast"/>
    <property type="evidence" value="ECO:0007669"/>
    <property type="project" value="TreeGrafter"/>
</dbReference>
<evidence type="ECO:0000259" key="1">
    <source>
        <dbReference type="PROSITE" id="PS50206"/>
    </source>
</evidence>
<dbReference type="Gene3D" id="3.40.250.10">
    <property type="entry name" value="Rhodanese-like domain"/>
    <property type="match status" value="1"/>
</dbReference>
<proteinExistence type="predicted"/>
<sequence>MEMNGTAIALAAGNNAAYPRWSVSPSSAADGLPTCFSWTSPQSHRAGAQAASGFGSKSSDFYDGREMGGRDAMAASSLFLVNLVHNIERKTRERRLSAARSSLQDAQQLVQSGAVQSQWPAAARPMLSEGGCRLLDVRPAWEYERAHLKSSLHVPLFIEDTDTSLVGLLKSSINMGYGGVWMGTKVVKRNENFVDQVQRLAANDDKLIVACGEGLRSLLAVEELYDAGFTNMVWLRGGFNSSKPDDFPDVVGDTELRFATVGGVSKLFLNLTLFLMNVYKKLSPPESSTL</sequence>
<dbReference type="Gramene" id="GBG68615">
    <property type="protein sequence ID" value="GBG68615"/>
    <property type="gene ID" value="CBR_g3156"/>
</dbReference>
<dbReference type="SUPFAM" id="SSF52821">
    <property type="entry name" value="Rhodanese/Cell cycle control phosphatase"/>
    <property type="match status" value="1"/>
</dbReference>
<dbReference type="Proteomes" id="UP000265515">
    <property type="component" value="Unassembled WGS sequence"/>
</dbReference>
<comment type="caution">
    <text evidence="2">The sequence shown here is derived from an EMBL/GenBank/DDBJ whole genome shotgun (WGS) entry which is preliminary data.</text>
</comment>
<keyword evidence="3" id="KW-1185">Reference proteome</keyword>
<dbReference type="PROSITE" id="PS50206">
    <property type="entry name" value="RHODANESE_3"/>
    <property type="match status" value="1"/>
</dbReference>
<dbReference type="InterPro" id="IPR036873">
    <property type="entry name" value="Rhodanese-like_dom_sf"/>
</dbReference>
<protein>
    <recommendedName>
        <fullName evidence="1">Rhodanese domain-containing protein</fullName>
    </recommendedName>
</protein>
<evidence type="ECO:0000313" key="2">
    <source>
        <dbReference type="EMBL" id="GBG68615.1"/>
    </source>
</evidence>
<dbReference type="OrthoDB" id="566238at2759"/>
<name>A0A388KEX1_CHABU</name>
<dbReference type="SMART" id="SM00450">
    <property type="entry name" value="RHOD"/>
    <property type="match status" value="1"/>
</dbReference>
<reference evidence="2 3" key="1">
    <citation type="journal article" date="2018" name="Cell">
        <title>The Chara Genome: Secondary Complexity and Implications for Plant Terrestrialization.</title>
        <authorList>
            <person name="Nishiyama T."/>
            <person name="Sakayama H."/>
            <person name="Vries J.D."/>
            <person name="Buschmann H."/>
            <person name="Saint-Marcoux D."/>
            <person name="Ullrich K.K."/>
            <person name="Haas F.B."/>
            <person name="Vanderstraeten L."/>
            <person name="Becker D."/>
            <person name="Lang D."/>
            <person name="Vosolsobe S."/>
            <person name="Rombauts S."/>
            <person name="Wilhelmsson P.K.I."/>
            <person name="Janitza P."/>
            <person name="Kern R."/>
            <person name="Heyl A."/>
            <person name="Rumpler F."/>
            <person name="Villalobos L.I.A.C."/>
            <person name="Clay J.M."/>
            <person name="Skokan R."/>
            <person name="Toyoda A."/>
            <person name="Suzuki Y."/>
            <person name="Kagoshima H."/>
            <person name="Schijlen E."/>
            <person name="Tajeshwar N."/>
            <person name="Catarino B."/>
            <person name="Hetherington A.J."/>
            <person name="Saltykova A."/>
            <person name="Bonnot C."/>
            <person name="Breuninger H."/>
            <person name="Symeonidi A."/>
            <person name="Radhakrishnan G.V."/>
            <person name="Van Nieuwerburgh F."/>
            <person name="Deforce D."/>
            <person name="Chang C."/>
            <person name="Karol K.G."/>
            <person name="Hedrich R."/>
            <person name="Ulvskov P."/>
            <person name="Glockner G."/>
            <person name="Delwiche C.F."/>
            <person name="Petrasek J."/>
            <person name="Van de Peer Y."/>
            <person name="Friml J."/>
            <person name="Beilby M."/>
            <person name="Dolan L."/>
            <person name="Kohara Y."/>
            <person name="Sugano S."/>
            <person name="Fujiyama A."/>
            <person name="Delaux P.-M."/>
            <person name="Quint M."/>
            <person name="TheiBen G."/>
            <person name="Hagemann M."/>
            <person name="Harholt J."/>
            <person name="Dunand C."/>
            <person name="Zachgo S."/>
            <person name="Langdale J."/>
            <person name="Maumus F."/>
            <person name="Straeten D.V.D."/>
            <person name="Gould S.B."/>
            <person name="Rensing S.A."/>
        </authorList>
    </citation>
    <scope>NUCLEOTIDE SEQUENCE [LARGE SCALE GENOMIC DNA]</scope>
    <source>
        <strain evidence="2 3">S276</strain>
    </source>
</reference>
<feature type="domain" description="Rhodanese" evidence="1">
    <location>
        <begin position="128"/>
        <end position="251"/>
    </location>
</feature>
<dbReference type="AlphaFoldDB" id="A0A388KEX1"/>
<dbReference type="InterPro" id="IPR001763">
    <property type="entry name" value="Rhodanese-like_dom"/>
</dbReference>
<dbReference type="InterPro" id="IPR044614">
    <property type="entry name" value="STR10"/>
</dbReference>
<accession>A0A388KEX1</accession>
<dbReference type="Pfam" id="PF00581">
    <property type="entry name" value="Rhodanese"/>
    <property type="match status" value="1"/>
</dbReference>
<dbReference type="STRING" id="69332.A0A388KEX1"/>